<gene>
    <name evidence="4" type="ORF">A4U43_C07F35260</name>
</gene>
<evidence type="ECO:0000313" key="4">
    <source>
        <dbReference type="EMBL" id="ONK65255.1"/>
    </source>
</evidence>
<feature type="region of interest" description="Disordered" evidence="2">
    <location>
        <begin position="470"/>
        <end position="563"/>
    </location>
</feature>
<feature type="compositionally biased region" description="Basic and acidic residues" evidence="2">
    <location>
        <begin position="512"/>
        <end position="522"/>
    </location>
</feature>
<keyword evidence="5" id="KW-1185">Reference proteome</keyword>
<dbReference type="EMBL" id="CM007387">
    <property type="protein sequence ID" value="ONK65255.1"/>
    <property type="molecule type" value="Genomic_DNA"/>
</dbReference>
<dbReference type="InterPro" id="IPR037731">
    <property type="entry name" value="ASY3-like"/>
</dbReference>
<dbReference type="GO" id="GO:0051321">
    <property type="term" value="P:meiotic cell cycle"/>
    <property type="evidence" value="ECO:0007669"/>
    <property type="project" value="InterPro"/>
</dbReference>
<organism evidence="4 5">
    <name type="scientific">Asparagus officinalis</name>
    <name type="common">Garden asparagus</name>
    <dbReference type="NCBI Taxonomy" id="4686"/>
    <lineage>
        <taxon>Eukaryota</taxon>
        <taxon>Viridiplantae</taxon>
        <taxon>Streptophyta</taxon>
        <taxon>Embryophyta</taxon>
        <taxon>Tracheophyta</taxon>
        <taxon>Spermatophyta</taxon>
        <taxon>Magnoliopsida</taxon>
        <taxon>Liliopsida</taxon>
        <taxon>Asparagales</taxon>
        <taxon>Asparagaceae</taxon>
        <taxon>Asparagoideae</taxon>
        <taxon>Asparagus</taxon>
    </lineage>
</organism>
<accession>A0A5P1EH59</accession>
<feature type="compositionally biased region" description="Acidic residues" evidence="2">
    <location>
        <begin position="678"/>
        <end position="687"/>
    </location>
</feature>
<feature type="region of interest" description="Disordered" evidence="2">
    <location>
        <begin position="642"/>
        <end position="747"/>
    </location>
</feature>
<proteinExistence type="predicted"/>
<dbReference type="InterPro" id="IPR046845">
    <property type="entry name" value="ASY3-like_CC"/>
</dbReference>
<feature type="compositionally biased region" description="Low complexity" evidence="2">
    <location>
        <begin position="523"/>
        <end position="532"/>
    </location>
</feature>
<dbReference type="Gramene" id="ONK65255">
    <property type="protein sequence ID" value="ONK65255"/>
    <property type="gene ID" value="A4U43_C07F35260"/>
</dbReference>
<feature type="compositionally biased region" description="Polar residues" evidence="2">
    <location>
        <begin position="541"/>
        <end position="560"/>
    </location>
</feature>
<feature type="compositionally biased region" description="Basic residues" evidence="2">
    <location>
        <begin position="425"/>
        <end position="437"/>
    </location>
</feature>
<dbReference type="PANTHER" id="PTHR36027">
    <property type="entry name" value="MEIOSIS-SPECIFIC PROTEIN ASY3"/>
    <property type="match status" value="1"/>
</dbReference>
<feature type="region of interest" description="Disordered" evidence="2">
    <location>
        <begin position="344"/>
        <end position="456"/>
    </location>
</feature>
<feature type="compositionally biased region" description="Polar residues" evidence="2">
    <location>
        <begin position="642"/>
        <end position="651"/>
    </location>
</feature>
<feature type="compositionally biased region" description="Basic and acidic residues" evidence="2">
    <location>
        <begin position="487"/>
        <end position="499"/>
    </location>
</feature>
<evidence type="ECO:0000259" key="3">
    <source>
        <dbReference type="Pfam" id="PF20435"/>
    </source>
</evidence>
<dbReference type="PANTHER" id="PTHR36027:SF1">
    <property type="entry name" value="MEIOSIS-SPECIFIC PROTEIN ASY3"/>
    <property type="match status" value="1"/>
</dbReference>
<evidence type="ECO:0000313" key="5">
    <source>
        <dbReference type="Proteomes" id="UP000243459"/>
    </source>
</evidence>
<dbReference type="OMA" id="ESYHTEL"/>
<dbReference type="AlphaFoldDB" id="A0A5P1EH59"/>
<evidence type="ECO:0000256" key="1">
    <source>
        <dbReference type="SAM" id="Coils"/>
    </source>
</evidence>
<feature type="domain" description="Meiosis-specific protein ASY3-like coiled-coil" evidence="3">
    <location>
        <begin position="397"/>
        <end position="961"/>
    </location>
</feature>
<evidence type="ECO:0000256" key="2">
    <source>
        <dbReference type="SAM" id="MobiDB-lite"/>
    </source>
</evidence>
<feature type="compositionally biased region" description="Basic and acidic residues" evidence="2">
    <location>
        <begin position="344"/>
        <end position="391"/>
    </location>
</feature>
<name>A0A5P1EH59_ASPOF</name>
<dbReference type="Proteomes" id="UP000243459">
    <property type="component" value="Chromosome 7"/>
</dbReference>
<feature type="compositionally biased region" description="Low complexity" evidence="2">
    <location>
        <begin position="652"/>
        <end position="663"/>
    </location>
</feature>
<sequence length="964" mass="108087">MLIALERGGKIERLVSNSSGSSVDTWFDSNMTMESDCDDDFHSVQDDYLYFRITELQKNFKLRVVLCHVDVAVLSDCPSFHSSQHPSGRFPKVSIGITVNKCPKTGPDLIKEDSAVLPAGGRTVSRQAAEEITKQRTVERLKRNKSKFVEDNKASAWFQTSSVQVETPRTDAVKASLDRASLLESEDGVHRKLGTVAYGNRREKGGNIERVEEVAFAAMQAAQLVDKENAMEEPKETTKLNEERVNTASYGKKRENNGDVEMIKEVAFCTKQLPGEEKGKEQGKVASCNSEALKMKLWEILGTAPSGNKHPMNSPDNMKYTENLDLSQTKENKEEKIARAELKSPELKEKKENLWTNQGKEHKEVKASRMKPILHEVEENKQELHIRESKQPRKRKAAPKQHSDTIETDSESPNQAMRRPITRSLTRKKASPKRIKKFQGDVCSGKKPLTSSSSDFNFDVEKSNIFAFEVEGKSRGLGHPLSGQSNRSKEKNNEKEYVKLRKIYFSNSTSEKNSRKSDKEKSSSSPDRASSMSKKKEKSSVPCQNKKQFLQTEDGTQNDSHYSERAEQADFGCPLWAYKRDTCENADSPLLKTKRHSWGCENCSPEAKQAFQHNDVTGRSMGRKTSQLDDFCSPTLAVNISPTSNISRGKVSSSPLGTSPCSSKDLGNASPGSCQSDADTESSDDTIDIGKPRDMESPYMTDEPEKQQSLSPIEEHDTESEVEDLTRQGLGQTGKWFPNTESPKKSSIPLHDTKIIRSLNNVKVGRTNLSPPSSVGAFRSEETIASFDDLEQYPEGSLARCFVQLIVALQKFKARMKSHCSKRKSEILSAAADKIRQQLEDVESQILGDVGKINDLGKSKRKRLESRFQEKQESIKHIHDKFNEEINHHLLDCRSILEDLEACNLELKGTADRQKASHRKLLSQVAEALEAQVNTAETSIAAIRKDEKRKMAGLRLALKEWMGD</sequence>
<feature type="coiled-coil region" evidence="1">
    <location>
        <begin position="919"/>
        <end position="946"/>
    </location>
</feature>
<reference evidence="5" key="1">
    <citation type="journal article" date="2017" name="Nat. Commun.">
        <title>The asparagus genome sheds light on the origin and evolution of a young Y chromosome.</title>
        <authorList>
            <person name="Harkess A."/>
            <person name="Zhou J."/>
            <person name="Xu C."/>
            <person name="Bowers J.E."/>
            <person name="Van der Hulst R."/>
            <person name="Ayyampalayam S."/>
            <person name="Mercati F."/>
            <person name="Riccardi P."/>
            <person name="McKain M.R."/>
            <person name="Kakrana A."/>
            <person name="Tang H."/>
            <person name="Ray J."/>
            <person name="Groenendijk J."/>
            <person name="Arikit S."/>
            <person name="Mathioni S.M."/>
            <person name="Nakano M."/>
            <person name="Shan H."/>
            <person name="Telgmann-Rauber A."/>
            <person name="Kanno A."/>
            <person name="Yue Z."/>
            <person name="Chen H."/>
            <person name="Li W."/>
            <person name="Chen Y."/>
            <person name="Xu X."/>
            <person name="Zhang Y."/>
            <person name="Luo S."/>
            <person name="Chen H."/>
            <person name="Gao J."/>
            <person name="Mao Z."/>
            <person name="Pires J.C."/>
            <person name="Luo M."/>
            <person name="Kudrna D."/>
            <person name="Wing R.A."/>
            <person name="Meyers B.C."/>
            <person name="Yi K."/>
            <person name="Kong H."/>
            <person name="Lavrijsen P."/>
            <person name="Sunseri F."/>
            <person name="Falavigna A."/>
            <person name="Ye Y."/>
            <person name="Leebens-Mack J.H."/>
            <person name="Chen G."/>
        </authorList>
    </citation>
    <scope>NUCLEOTIDE SEQUENCE [LARGE SCALE GENOMIC DNA]</scope>
    <source>
        <strain evidence="5">cv. DH0086</strain>
    </source>
</reference>
<dbReference type="Pfam" id="PF20435">
    <property type="entry name" value="ASY3-like"/>
    <property type="match status" value="1"/>
</dbReference>
<keyword evidence="1" id="KW-0175">Coiled coil</keyword>
<protein>
    <recommendedName>
        <fullName evidence="3">Meiosis-specific protein ASY3-like coiled-coil domain-containing protein</fullName>
    </recommendedName>
</protein>